<keyword evidence="2" id="KW-1185">Reference proteome</keyword>
<accession>A0A9Q1K4C4</accession>
<comment type="caution">
    <text evidence="1">The sequence shown here is derived from an EMBL/GenBank/DDBJ whole genome shotgun (WGS) entry which is preliminary data.</text>
</comment>
<evidence type="ECO:0000313" key="1">
    <source>
        <dbReference type="EMBL" id="KAJ8436173.1"/>
    </source>
</evidence>
<dbReference type="EMBL" id="JAKOGI010000359">
    <property type="protein sequence ID" value="KAJ8436173.1"/>
    <property type="molecule type" value="Genomic_DNA"/>
</dbReference>
<dbReference type="PANTHER" id="PTHR33233:SF14">
    <property type="entry name" value="ENDONUCLEASE_EXONUCLEASE_PHOSPHATASE"/>
    <property type="match status" value="1"/>
</dbReference>
<protein>
    <recommendedName>
        <fullName evidence="3">DUF4283 domain-containing protein</fullName>
    </recommendedName>
</protein>
<evidence type="ECO:0008006" key="3">
    <source>
        <dbReference type="Google" id="ProtNLM"/>
    </source>
</evidence>
<gene>
    <name evidence="1" type="ORF">Cgig2_034201</name>
</gene>
<evidence type="ECO:0000313" key="2">
    <source>
        <dbReference type="Proteomes" id="UP001153076"/>
    </source>
</evidence>
<dbReference type="PANTHER" id="PTHR33233">
    <property type="entry name" value="ENDONUCLEASE/EXONUCLEASE/PHOSPHATASE"/>
    <property type="match status" value="1"/>
</dbReference>
<dbReference type="AlphaFoldDB" id="A0A9Q1K4C4"/>
<dbReference type="OrthoDB" id="425619at2759"/>
<name>A0A9Q1K4C4_9CARY</name>
<dbReference type="Proteomes" id="UP001153076">
    <property type="component" value="Unassembled WGS sequence"/>
</dbReference>
<reference evidence="1" key="1">
    <citation type="submission" date="2022-04" db="EMBL/GenBank/DDBJ databases">
        <title>Carnegiea gigantea Genome sequencing and assembly v2.</title>
        <authorList>
            <person name="Copetti D."/>
            <person name="Sanderson M.J."/>
            <person name="Burquez A."/>
            <person name="Wojciechowski M.F."/>
        </authorList>
    </citation>
    <scope>NUCLEOTIDE SEQUENCE</scope>
    <source>
        <strain evidence="1">SGP5-SGP5p</strain>
        <tissue evidence="1">Aerial part</tissue>
    </source>
</reference>
<sequence length="238" mass="27767">MVDPEEGADLKFIPTRTINGVKCSKLEKEDVEAEIEYWQQAVLWSVLGANPPFEVIKGFINRIWASMDIDKIIHDKQTVEKRGVYFVDSKPFFVKGWNPEMDVHTETIQSLPLWVQFPDLDVKYWGTESLSKLGSVLGIPIKTDRFTKEKTTIKQQVVYEWKPVKCANCHMYGHEEQVCRKKDGVRMEWRKVQRDPPEKKQSSLLHSKNVHQKEMIIPQLPRQVQQDRLLRSLTPVPP</sequence>
<organism evidence="1 2">
    <name type="scientific">Carnegiea gigantea</name>
    <dbReference type="NCBI Taxonomy" id="171969"/>
    <lineage>
        <taxon>Eukaryota</taxon>
        <taxon>Viridiplantae</taxon>
        <taxon>Streptophyta</taxon>
        <taxon>Embryophyta</taxon>
        <taxon>Tracheophyta</taxon>
        <taxon>Spermatophyta</taxon>
        <taxon>Magnoliopsida</taxon>
        <taxon>eudicotyledons</taxon>
        <taxon>Gunneridae</taxon>
        <taxon>Pentapetalae</taxon>
        <taxon>Caryophyllales</taxon>
        <taxon>Cactineae</taxon>
        <taxon>Cactaceae</taxon>
        <taxon>Cactoideae</taxon>
        <taxon>Echinocereeae</taxon>
        <taxon>Carnegiea</taxon>
    </lineage>
</organism>
<proteinExistence type="predicted"/>